<organism evidence="3 4">
    <name type="scientific">Mesorhabditis spiculigera</name>
    <dbReference type="NCBI Taxonomy" id="96644"/>
    <lineage>
        <taxon>Eukaryota</taxon>
        <taxon>Metazoa</taxon>
        <taxon>Ecdysozoa</taxon>
        <taxon>Nematoda</taxon>
        <taxon>Chromadorea</taxon>
        <taxon>Rhabditida</taxon>
        <taxon>Rhabditina</taxon>
        <taxon>Rhabditomorpha</taxon>
        <taxon>Rhabditoidea</taxon>
        <taxon>Rhabditidae</taxon>
        <taxon>Mesorhabditinae</taxon>
        <taxon>Mesorhabditis</taxon>
    </lineage>
</organism>
<feature type="non-terminal residue" evidence="3">
    <location>
        <position position="1"/>
    </location>
</feature>
<evidence type="ECO:0000313" key="3">
    <source>
        <dbReference type="EMBL" id="CAJ0573194.1"/>
    </source>
</evidence>
<dbReference type="AlphaFoldDB" id="A0AA36G529"/>
<keyword evidence="2" id="KW-0472">Membrane</keyword>
<sequence length="313" mass="35407">MVPASVSADRVSVQPKQSKTSTTTANTGGSSGNSGSHDDRTKPLDSFYVWDRDPYPQLPIGCDPWWLWLTRAWLVLTIAFAFSTCYMWISGIRQKNIYILELEIPPLDLWMGDVKYGWEPEREKRIGVTKKEDFVLTTHWHCGRVLKNLTAERAAHWTLNDQAIFMLLCGTLETPERASAYGSASVITFKYHSIFNAYLISFCGQSMDFDRVVAPGGYGTYKKPTEGGDFGLYMPDTGVPSFYTTLKYMLQREQPTAHALLDFLASDNIWSPELQLLYGKLLPSKAEMWRTIPNVLASPLATILDSQRFTDSR</sequence>
<name>A0AA36G529_9BILA</name>
<keyword evidence="4" id="KW-1185">Reference proteome</keyword>
<dbReference type="Proteomes" id="UP001177023">
    <property type="component" value="Unassembled WGS sequence"/>
</dbReference>
<gene>
    <name evidence="3" type="ORF">MSPICULIGERA_LOCUS11562</name>
</gene>
<proteinExistence type="predicted"/>
<evidence type="ECO:0000313" key="4">
    <source>
        <dbReference type="Proteomes" id="UP001177023"/>
    </source>
</evidence>
<feature type="transmembrane region" description="Helical" evidence="2">
    <location>
        <begin position="65"/>
        <end position="89"/>
    </location>
</feature>
<accession>A0AA36G529</accession>
<evidence type="ECO:0000256" key="1">
    <source>
        <dbReference type="SAM" id="MobiDB-lite"/>
    </source>
</evidence>
<reference evidence="3" key="1">
    <citation type="submission" date="2023-06" db="EMBL/GenBank/DDBJ databases">
        <authorList>
            <person name="Delattre M."/>
        </authorList>
    </citation>
    <scope>NUCLEOTIDE SEQUENCE</scope>
    <source>
        <strain evidence="3">AF72</strain>
    </source>
</reference>
<dbReference type="EMBL" id="CATQJA010002615">
    <property type="protein sequence ID" value="CAJ0573194.1"/>
    <property type="molecule type" value="Genomic_DNA"/>
</dbReference>
<comment type="caution">
    <text evidence="3">The sequence shown here is derived from an EMBL/GenBank/DDBJ whole genome shotgun (WGS) entry which is preliminary data.</text>
</comment>
<feature type="region of interest" description="Disordered" evidence="1">
    <location>
        <begin position="1"/>
        <end position="40"/>
    </location>
</feature>
<protein>
    <submittedName>
        <fullName evidence="3">Uncharacterized protein</fullName>
    </submittedName>
</protein>
<keyword evidence="2" id="KW-1133">Transmembrane helix</keyword>
<keyword evidence="2" id="KW-0812">Transmembrane</keyword>
<evidence type="ECO:0000256" key="2">
    <source>
        <dbReference type="SAM" id="Phobius"/>
    </source>
</evidence>